<feature type="compositionally biased region" description="Polar residues" evidence="1">
    <location>
        <begin position="407"/>
        <end position="416"/>
    </location>
</feature>
<evidence type="ECO:0000259" key="3">
    <source>
        <dbReference type="Pfam" id="PF24630"/>
    </source>
</evidence>
<dbReference type="AlphaFoldDB" id="A0A8C4YDK0"/>
<evidence type="ECO:0000313" key="5">
    <source>
        <dbReference type="Proteomes" id="UP000694390"/>
    </source>
</evidence>
<feature type="compositionally biased region" description="Basic and acidic residues" evidence="1">
    <location>
        <begin position="772"/>
        <end position="784"/>
    </location>
</feature>
<feature type="compositionally biased region" description="Acidic residues" evidence="1">
    <location>
        <begin position="731"/>
        <end position="746"/>
    </location>
</feature>
<feature type="compositionally biased region" description="Basic and acidic residues" evidence="1">
    <location>
        <begin position="1"/>
        <end position="15"/>
    </location>
</feature>
<feature type="region of interest" description="Disordered" evidence="1">
    <location>
        <begin position="1"/>
        <end position="21"/>
    </location>
</feature>
<dbReference type="CDD" id="cd22569">
    <property type="entry name" value="TASOR_PBD"/>
    <property type="match status" value="1"/>
</dbReference>
<dbReference type="GO" id="GO:0097355">
    <property type="term" value="P:protein localization to heterochromatin"/>
    <property type="evidence" value="ECO:0007669"/>
    <property type="project" value="Ensembl"/>
</dbReference>
<evidence type="ECO:0000313" key="4">
    <source>
        <dbReference type="Ensembl" id="ENSGEVP00005023924.1"/>
    </source>
</evidence>
<dbReference type="GO" id="GO:0000792">
    <property type="term" value="C:heterochromatin"/>
    <property type="evidence" value="ECO:0007669"/>
    <property type="project" value="Ensembl"/>
</dbReference>
<evidence type="ECO:0000256" key="1">
    <source>
        <dbReference type="SAM" id="MobiDB-lite"/>
    </source>
</evidence>
<dbReference type="GO" id="GO:0003682">
    <property type="term" value="F:chromatin binding"/>
    <property type="evidence" value="ECO:0007669"/>
    <property type="project" value="Ensembl"/>
</dbReference>
<reference evidence="4" key="2">
    <citation type="submission" date="2025-08" db="UniProtKB">
        <authorList>
            <consortium name="Ensembl"/>
        </authorList>
    </citation>
    <scope>IDENTIFICATION</scope>
</reference>
<feature type="region of interest" description="Disordered" evidence="1">
    <location>
        <begin position="407"/>
        <end position="433"/>
    </location>
</feature>
<dbReference type="GO" id="GO:0005654">
    <property type="term" value="C:nucleoplasm"/>
    <property type="evidence" value="ECO:0007669"/>
    <property type="project" value="Ensembl"/>
</dbReference>
<dbReference type="InterPro" id="IPR046432">
    <property type="entry name" value="TASOR"/>
</dbReference>
<name>A0A8C4YDK0_9SAUR</name>
<proteinExistence type="predicted"/>
<feature type="region of interest" description="Disordered" evidence="1">
    <location>
        <begin position="886"/>
        <end position="911"/>
    </location>
</feature>
<dbReference type="InterPro" id="IPR056243">
    <property type="entry name" value="TASOR_ab_dom"/>
</dbReference>
<protein>
    <submittedName>
        <fullName evidence="4">Transcription activation suppressor</fullName>
    </submittedName>
</protein>
<feature type="domain" description="TASOR alpha/beta" evidence="2">
    <location>
        <begin position="464"/>
        <end position="558"/>
    </location>
</feature>
<evidence type="ECO:0000259" key="2">
    <source>
        <dbReference type="Pfam" id="PF23314"/>
    </source>
</evidence>
<dbReference type="Proteomes" id="UP000694390">
    <property type="component" value="Chromosome 7"/>
</dbReference>
<dbReference type="GO" id="GO:0060809">
    <property type="term" value="P:mesodermal to mesenchymal transition involved in gastrulation"/>
    <property type="evidence" value="ECO:0007669"/>
    <property type="project" value="Ensembl"/>
</dbReference>
<dbReference type="PANTHER" id="PTHR16207">
    <property type="entry name" value="SET DOMAIN-CONTAINING PROTEIN"/>
    <property type="match status" value="1"/>
</dbReference>
<sequence>MSESSEKNCHYEGGRTSESPQSVFSIITGLGGRDTDLRQQDVSDPAVTDTHGLIKLLLETLASAGHLDSSLARSVNQALGLDTDEIEDLRLKHEYESIPAQDKEEHVLPNIAQAENVNFKDPHSPVMLETKATCLAYPTDVDLRLSASEVGIDHTLRLKEPSTGSISSFDDYSPCPSTPIEHAYRRQHSSSNNIGEVGIHWKLIPITDIQKGTKEDGLYTSQMEKNEDQCALTDHPLASKHSISGIIESTLLEEYNLFVRKVQEILQQKNIAYVSGMSTPVFSAQERVMRLSKYICLQALDVSVQEYIERLSEKLNNVALSSSCGRHTPPLNSSPDPARDAVTEAELNPLPEQDVSVSSDFDNVLLPEPPSNSIVEEPNCNEQHSSTNLTIVKEEMDHVSATTEALLTSDKNTSSDDPLEPPEKTQKSPDNLNISTQPALSDFISQLKPEVFNSLVKIIKDVQKNTVKFYIHEEEESTLCKEIQEYLTKLGNTECHPEQFLKRRATLDKLLIIIQNEDIASLIHKIPGLVTLKRLSCVSFAGVDSLDDVKNHTYNELFVSGGFVVSDESVLNPESVTVDKLKNFLKFLEDLNTPDGKWQWKVHCKIQKKLKELGRMNAKALSLLTLLNTYQKKHMVEILSYHNCDSQTRNAPELDCLIRLQAQNIQQRHVVFLTEKNVKTFSNYADNGIVVATVDDFMQNFKNLVGYHNSITEENNLPSPGVPERQSVLVESDEKDEEDMSLDSGDETSQIEICSDASKYDSHSEALQTETKGSHGTDSKEKTQTDMQLSSEGQTGLMEKTSKLDLEEIQPITPVSTACSAEGDKNNSVEQVPFNNFQVYSRQLSMSHQFSHFNVLTHQTFLGTTYPISTSQNQEGGNYFLSAYSQSMDTGKSSSPSNWDVNCESSRPYSK</sequence>
<keyword evidence="5" id="KW-1185">Reference proteome</keyword>
<dbReference type="InterPro" id="IPR056242">
    <property type="entry name" value="PIN_TASOR"/>
</dbReference>
<dbReference type="OrthoDB" id="5960959at2759"/>
<reference evidence="4" key="1">
    <citation type="submission" date="2019-06" db="EMBL/GenBank/DDBJ databases">
        <title>G10K-VGP Goodes thornscrub tortoise genome, primary haplotype.</title>
        <authorList>
            <person name="Murphy B."/>
            <person name="Edwards T."/>
            <person name="Rhie A."/>
            <person name="Koren S."/>
            <person name="Phillippy A."/>
            <person name="Fedrigo O."/>
            <person name="Haase B."/>
            <person name="Mountcastle J."/>
            <person name="Lewin H."/>
            <person name="Damas J."/>
            <person name="Howe K."/>
            <person name="Formenti G."/>
            <person name="Myers G."/>
            <person name="Durbin R."/>
            <person name="Jarvis E.D."/>
        </authorList>
    </citation>
    <scope>NUCLEOTIDE SEQUENCE [LARGE SCALE GENOMIC DNA]</scope>
</reference>
<feature type="compositionally biased region" description="Polar residues" evidence="1">
    <location>
        <begin position="785"/>
        <end position="794"/>
    </location>
</feature>
<feature type="region of interest" description="Disordered" evidence="1">
    <location>
        <begin position="758"/>
        <end position="795"/>
    </location>
</feature>
<dbReference type="Pfam" id="PF24630">
    <property type="entry name" value="PIN_TASOR"/>
    <property type="match status" value="1"/>
</dbReference>
<dbReference type="GO" id="GO:0008595">
    <property type="term" value="P:anterior/posterior axis specification, embryo"/>
    <property type="evidence" value="ECO:0007669"/>
    <property type="project" value="Ensembl"/>
</dbReference>
<dbReference type="Pfam" id="PF23314">
    <property type="entry name" value="TASOR_alpha-beta"/>
    <property type="match status" value="1"/>
</dbReference>
<feature type="region of interest" description="Disordered" evidence="1">
    <location>
        <begin position="730"/>
        <end position="749"/>
    </location>
</feature>
<dbReference type="PANTHER" id="PTHR16207:SF1">
    <property type="entry name" value="PROTEIN TASOR"/>
    <property type="match status" value="1"/>
</dbReference>
<gene>
    <name evidence="4" type="primary">TASOR</name>
</gene>
<dbReference type="Ensembl" id="ENSGEVT00005025155.1">
    <property type="protein sequence ID" value="ENSGEVP00005023924.1"/>
    <property type="gene ID" value="ENSGEVG00005016984.1"/>
</dbReference>
<accession>A0A8C4YDK0</accession>
<organism evidence="4 5">
    <name type="scientific">Gopherus evgoodei</name>
    <name type="common">Goodes thornscrub tortoise</name>
    <dbReference type="NCBI Taxonomy" id="1825980"/>
    <lineage>
        <taxon>Eukaryota</taxon>
        <taxon>Metazoa</taxon>
        <taxon>Chordata</taxon>
        <taxon>Craniata</taxon>
        <taxon>Vertebrata</taxon>
        <taxon>Euteleostomi</taxon>
        <taxon>Archelosauria</taxon>
        <taxon>Testudinata</taxon>
        <taxon>Testudines</taxon>
        <taxon>Cryptodira</taxon>
        <taxon>Durocryptodira</taxon>
        <taxon>Testudinoidea</taxon>
        <taxon>Testudinidae</taxon>
        <taxon>Gopherus</taxon>
    </lineage>
</organism>
<dbReference type="GO" id="GO:0141005">
    <property type="term" value="P:transposable element silencing by heterochromatin formation"/>
    <property type="evidence" value="ECO:0007669"/>
    <property type="project" value="Ensembl"/>
</dbReference>
<reference evidence="4" key="3">
    <citation type="submission" date="2025-09" db="UniProtKB">
        <authorList>
            <consortium name="Ensembl"/>
        </authorList>
    </citation>
    <scope>IDENTIFICATION</scope>
</reference>
<feature type="domain" description="TASOR PIN" evidence="3">
    <location>
        <begin position="562"/>
        <end position="703"/>
    </location>
</feature>
<dbReference type="GeneTree" id="ENSGT00530000063735"/>